<evidence type="ECO:0000256" key="15">
    <source>
        <dbReference type="ARBA" id="ARBA00064709"/>
    </source>
</evidence>
<evidence type="ECO:0000256" key="1">
    <source>
        <dbReference type="ARBA" id="ARBA00004123"/>
    </source>
</evidence>
<dbReference type="EMBL" id="JAUJYN010000008">
    <property type="protein sequence ID" value="KAK1264894.1"/>
    <property type="molecule type" value="Genomic_DNA"/>
</dbReference>
<dbReference type="GO" id="GO:0005739">
    <property type="term" value="C:mitochondrion"/>
    <property type="evidence" value="ECO:0007669"/>
    <property type="project" value="UniProtKB-SubCell"/>
</dbReference>
<organism evidence="20 21">
    <name type="scientific">Acorus gramineus</name>
    <name type="common">Dwarf sweet flag</name>
    <dbReference type="NCBI Taxonomy" id="55184"/>
    <lineage>
        <taxon>Eukaryota</taxon>
        <taxon>Viridiplantae</taxon>
        <taxon>Streptophyta</taxon>
        <taxon>Embryophyta</taxon>
        <taxon>Tracheophyta</taxon>
        <taxon>Spermatophyta</taxon>
        <taxon>Magnoliopsida</taxon>
        <taxon>Liliopsida</taxon>
        <taxon>Acoraceae</taxon>
        <taxon>Acorus</taxon>
    </lineage>
</organism>
<keyword evidence="10" id="KW-0496">Mitochondrion</keyword>
<dbReference type="Gene3D" id="3.10.129.10">
    <property type="entry name" value="Hotdog Thioesterase"/>
    <property type="match status" value="1"/>
</dbReference>
<dbReference type="PANTHER" id="PTHR21660:SF1">
    <property type="entry name" value="ACYL-COENZYME A THIOESTERASE 13"/>
    <property type="match status" value="1"/>
</dbReference>
<evidence type="ECO:0000256" key="13">
    <source>
        <dbReference type="ARBA" id="ARBA00052976"/>
    </source>
</evidence>
<evidence type="ECO:0000256" key="8">
    <source>
        <dbReference type="ARBA" id="ARBA00022990"/>
    </source>
</evidence>
<comment type="subcellular location">
    <subcellularLocation>
        <location evidence="3">Cytoplasm</location>
        <location evidence="3">Cytoskeleton</location>
        <location evidence="3">Spindle</location>
    </subcellularLocation>
    <subcellularLocation>
        <location evidence="4">Cytoplasm</location>
        <location evidence="4">Cytosol</location>
    </subcellularLocation>
    <subcellularLocation>
        <location evidence="2">Mitochondrion</location>
    </subcellularLocation>
    <subcellularLocation>
        <location evidence="1">Nucleus</location>
    </subcellularLocation>
</comment>
<keyword evidence="12" id="KW-0539">Nucleus</keyword>
<dbReference type="Proteomes" id="UP001179952">
    <property type="component" value="Unassembled WGS sequence"/>
</dbReference>
<dbReference type="GO" id="GO:0047617">
    <property type="term" value="F:fatty acyl-CoA hydrolase activity"/>
    <property type="evidence" value="ECO:0007669"/>
    <property type="project" value="InterPro"/>
</dbReference>
<keyword evidence="6" id="KW-0963">Cytoplasm</keyword>
<comment type="catalytic activity">
    <reaction evidence="13">
        <text>a fatty acyl-CoA + H2O = a fatty acid + CoA + H(+)</text>
        <dbReference type="Rhea" id="RHEA:16781"/>
        <dbReference type="ChEBI" id="CHEBI:15377"/>
        <dbReference type="ChEBI" id="CHEBI:15378"/>
        <dbReference type="ChEBI" id="CHEBI:28868"/>
        <dbReference type="ChEBI" id="CHEBI:57287"/>
        <dbReference type="ChEBI" id="CHEBI:77636"/>
    </reaction>
    <physiologicalReaction direction="left-to-right" evidence="13">
        <dbReference type="Rhea" id="RHEA:16782"/>
    </physiologicalReaction>
</comment>
<evidence type="ECO:0000256" key="2">
    <source>
        <dbReference type="ARBA" id="ARBA00004173"/>
    </source>
</evidence>
<reference evidence="20" key="1">
    <citation type="journal article" date="2023" name="Nat. Commun.">
        <title>Diploid and tetraploid genomes of Acorus and the evolution of monocots.</title>
        <authorList>
            <person name="Ma L."/>
            <person name="Liu K.W."/>
            <person name="Li Z."/>
            <person name="Hsiao Y.Y."/>
            <person name="Qi Y."/>
            <person name="Fu T."/>
            <person name="Tang G.D."/>
            <person name="Zhang D."/>
            <person name="Sun W.H."/>
            <person name="Liu D.K."/>
            <person name="Li Y."/>
            <person name="Chen G.Z."/>
            <person name="Liu X.D."/>
            <person name="Liao X.Y."/>
            <person name="Jiang Y.T."/>
            <person name="Yu X."/>
            <person name="Hao Y."/>
            <person name="Huang J."/>
            <person name="Zhao X.W."/>
            <person name="Ke S."/>
            <person name="Chen Y.Y."/>
            <person name="Wu W.L."/>
            <person name="Hsu J.L."/>
            <person name="Lin Y.F."/>
            <person name="Huang M.D."/>
            <person name="Li C.Y."/>
            <person name="Huang L."/>
            <person name="Wang Z.W."/>
            <person name="Zhao X."/>
            <person name="Zhong W.Y."/>
            <person name="Peng D.H."/>
            <person name="Ahmad S."/>
            <person name="Lan S."/>
            <person name="Zhang J.S."/>
            <person name="Tsai W.C."/>
            <person name="Van de Peer Y."/>
            <person name="Liu Z.J."/>
        </authorList>
    </citation>
    <scope>NUCLEOTIDE SEQUENCE</scope>
    <source>
        <strain evidence="20">SCP</strain>
    </source>
</reference>
<protein>
    <recommendedName>
        <fullName evidence="16">Acyl-coenzyme A thioesterase 13</fullName>
    </recommendedName>
    <alternativeName>
        <fullName evidence="17">Hotdog-fold thioesterase superfamily member 2</fullName>
    </alternativeName>
    <alternativeName>
        <fullName evidence="18">Thioesterase superfamily member 2</fullName>
    </alternativeName>
</protein>
<feature type="domain" description="Thioesterase" evidence="19">
    <location>
        <begin position="61"/>
        <end position="135"/>
    </location>
</feature>
<dbReference type="Pfam" id="PF03061">
    <property type="entry name" value="4HBT"/>
    <property type="match status" value="1"/>
</dbReference>
<evidence type="ECO:0000256" key="7">
    <source>
        <dbReference type="ARBA" id="ARBA00022801"/>
    </source>
</evidence>
<evidence type="ECO:0000256" key="5">
    <source>
        <dbReference type="ARBA" id="ARBA00008324"/>
    </source>
</evidence>
<dbReference type="PANTHER" id="PTHR21660">
    <property type="entry name" value="THIOESTERASE SUPERFAMILY MEMBER-RELATED"/>
    <property type="match status" value="1"/>
</dbReference>
<comment type="caution">
    <text evidence="20">The sequence shown here is derived from an EMBL/GenBank/DDBJ whole genome shotgun (WGS) entry which is preliminary data.</text>
</comment>
<evidence type="ECO:0000256" key="9">
    <source>
        <dbReference type="ARBA" id="ARBA00023098"/>
    </source>
</evidence>
<comment type="similarity">
    <text evidence="5">Belongs to the thioesterase PaaI family.</text>
</comment>
<dbReference type="GO" id="GO:0006629">
    <property type="term" value="P:lipid metabolic process"/>
    <property type="evidence" value="ECO:0007669"/>
    <property type="project" value="UniProtKB-KW"/>
</dbReference>
<dbReference type="AlphaFoldDB" id="A0AAV9AL83"/>
<evidence type="ECO:0000256" key="6">
    <source>
        <dbReference type="ARBA" id="ARBA00022490"/>
    </source>
</evidence>
<dbReference type="GO" id="GO:0005819">
    <property type="term" value="C:spindle"/>
    <property type="evidence" value="ECO:0007669"/>
    <property type="project" value="UniProtKB-SubCell"/>
</dbReference>
<dbReference type="InterPro" id="IPR006683">
    <property type="entry name" value="Thioestr_dom"/>
</dbReference>
<comment type="function">
    <text evidence="14">Catalyzes the hydrolysis of acyl-CoAs into free fatty acids and coenzyme A (CoASH), regulating their respective intracellular levels. Has acyl-CoA thioesterase activity towards medium (C12) and long-chain (C18) fatty acyl-CoA substrates. Can also hydrolyze 3-hydroxyphenylacetyl-CoA and 3,4-dihydroxyphenylacetyl-CoA (in vitro). May play a role in controlling adaptive thermogenesis.</text>
</comment>
<evidence type="ECO:0000256" key="16">
    <source>
        <dbReference type="ARBA" id="ARBA00067273"/>
    </source>
</evidence>
<sequence>MGTTTAAEKAKKWVEGKVTRGLPNRNPIEGLAMQDLVVVEAEDGRILCRFVVPKHLSDGEGNWSAGAVATLIDVVAAASIITRTSRIFVSVDFSISYFSTAVIEEEVEIEGRLVGEGKGKLRAVEVEIRRRRDRELVALGREWMTSVDLPESKL</sequence>
<evidence type="ECO:0000256" key="3">
    <source>
        <dbReference type="ARBA" id="ARBA00004186"/>
    </source>
</evidence>
<evidence type="ECO:0000256" key="11">
    <source>
        <dbReference type="ARBA" id="ARBA00023212"/>
    </source>
</evidence>
<dbReference type="FunFam" id="3.10.129.10:FF:000021">
    <property type="entry name" value="Acyl-coenzyme A thioesterase 13"/>
    <property type="match status" value="1"/>
</dbReference>
<proteinExistence type="inferred from homology"/>
<evidence type="ECO:0000256" key="4">
    <source>
        <dbReference type="ARBA" id="ARBA00004514"/>
    </source>
</evidence>
<evidence type="ECO:0000256" key="14">
    <source>
        <dbReference type="ARBA" id="ARBA00058205"/>
    </source>
</evidence>
<dbReference type="InterPro" id="IPR039298">
    <property type="entry name" value="ACOT13"/>
</dbReference>
<keyword evidence="9" id="KW-0443">Lipid metabolism</keyword>
<evidence type="ECO:0000256" key="10">
    <source>
        <dbReference type="ARBA" id="ARBA00023128"/>
    </source>
</evidence>
<evidence type="ECO:0000256" key="18">
    <source>
        <dbReference type="ARBA" id="ARBA00083956"/>
    </source>
</evidence>
<dbReference type="CDD" id="cd03443">
    <property type="entry name" value="PaaI_thioesterase"/>
    <property type="match status" value="1"/>
</dbReference>
<accession>A0AAV9AL83</accession>
<evidence type="ECO:0000256" key="12">
    <source>
        <dbReference type="ARBA" id="ARBA00023242"/>
    </source>
</evidence>
<comment type="subunit">
    <text evidence="15">Homotetramer. Interacts with PCTP.</text>
</comment>
<reference evidence="20" key="2">
    <citation type="submission" date="2023-06" db="EMBL/GenBank/DDBJ databases">
        <authorList>
            <person name="Ma L."/>
            <person name="Liu K.-W."/>
            <person name="Li Z."/>
            <person name="Hsiao Y.-Y."/>
            <person name="Qi Y."/>
            <person name="Fu T."/>
            <person name="Tang G."/>
            <person name="Zhang D."/>
            <person name="Sun W.-H."/>
            <person name="Liu D.-K."/>
            <person name="Li Y."/>
            <person name="Chen G.-Z."/>
            <person name="Liu X.-D."/>
            <person name="Liao X.-Y."/>
            <person name="Jiang Y.-T."/>
            <person name="Yu X."/>
            <person name="Hao Y."/>
            <person name="Huang J."/>
            <person name="Zhao X.-W."/>
            <person name="Ke S."/>
            <person name="Chen Y.-Y."/>
            <person name="Wu W.-L."/>
            <person name="Hsu J.-L."/>
            <person name="Lin Y.-F."/>
            <person name="Huang M.-D."/>
            <person name="Li C.-Y."/>
            <person name="Huang L."/>
            <person name="Wang Z.-W."/>
            <person name="Zhao X."/>
            <person name="Zhong W.-Y."/>
            <person name="Peng D.-H."/>
            <person name="Ahmad S."/>
            <person name="Lan S."/>
            <person name="Zhang J.-S."/>
            <person name="Tsai W.-C."/>
            <person name="Van De Peer Y."/>
            <person name="Liu Z.-J."/>
        </authorList>
    </citation>
    <scope>NUCLEOTIDE SEQUENCE</scope>
    <source>
        <strain evidence="20">SCP</strain>
        <tissue evidence="20">Leaves</tissue>
    </source>
</reference>
<keyword evidence="21" id="KW-1185">Reference proteome</keyword>
<gene>
    <name evidence="20" type="ORF">QJS04_geneDACA019413</name>
</gene>
<evidence type="ECO:0000313" key="20">
    <source>
        <dbReference type="EMBL" id="KAK1264894.1"/>
    </source>
</evidence>
<dbReference type="GO" id="GO:0005829">
    <property type="term" value="C:cytosol"/>
    <property type="evidence" value="ECO:0007669"/>
    <property type="project" value="UniProtKB-SubCell"/>
</dbReference>
<keyword evidence="8" id="KW-0007">Acetylation</keyword>
<dbReference type="InterPro" id="IPR029069">
    <property type="entry name" value="HotDog_dom_sf"/>
</dbReference>
<keyword evidence="7" id="KW-0378">Hydrolase</keyword>
<dbReference type="SUPFAM" id="SSF54637">
    <property type="entry name" value="Thioesterase/thiol ester dehydrase-isomerase"/>
    <property type="match status" value="1"/>
</dbReference>
<evidence type="ECO:0000313" key="21">
    <source>
        <dbReference type="Proteomes" id="UP001179952"/>
    </source>
</evidence>
<dbReference type="GO" id="GO:0005634">
    <property type="term" value="C:nucleus"/>
    <property type="evidence" value="ECO:0007669"/>
    <property type="project" value="UniProtKB-SubCell"/>
</dbReference>
<keyword evidence="11" id="KW-0206">Cytoskeleton</keyword>
<name>A0AAV9AL83_ACOGR</name>
<evidence type="ECO:0000256" key="17">
    <source>
        <dbReference type="ARBA" id="ARBA00081533"/>
    </source>
</evidence>
<evidence type="ECO:0000259" key="19">
    <source>
        <dbReference type="Pfam" id="PF03061"/>
    </source>
</evidence>